<sequence>MVALGAGGGEAVIAEWIERRLPELIEEHGVVGAQVAVLHDGQIVDAAAGVRNSVTKEPVTSETLFQIGSITKVWTATLIMRLVNEGLLDLDRPVRDVLPEFQIADEAAAKVITPRQLLCHTAGFEGDLKFETGSGDDLLAKYVGLLATAGQVSPPGELYSYCNSGYAVLGRIVEVLRGKPFRAVLGELADSLDVTAATSRADHARHEMADGHLKGLPVTEHLPESWVAGGSVLATTARGLLGFVRMHLSTNEFDAMRERQATHPDFGTGEWWWGLGWELSNHEGGEVIGHTGMTVGYVSMLRVVPAAGLAVVVLANGGDGLRPFFAEIFDHLLGELAGVRKRELPDLPADPMPLDHDKVVGLYRCSALDVHITPGERGTVKVRRVGRDPISAALVSAEQREYVHLKDDVLIAVDKSSVLPLGGRDENGRVGWVHWSRAAMRV</sequence>
<protein>
    <submittedName>
        <fullName evidence="2">CubicO group peptidase (Beta-lactamase class C family)</fullName>
    </submittedName>
</protein>
<organism evidence="2 3">
    <name type="scientific">Lentzea atacamensis</name>
    <dbReference type="NCBI Taxonomy" id="531938"/>
    <lineage>
        <taxon>Bacteria</taxon>
        <taxon>Bacillati</taxon>
        <taxon>Actinomycetota</taxon>
        <taxon>Actinomycetes</taxon>
        <taxon>Pseudonocardiales</taxon>
        <taxon>Pseudonocardiaceae</taxon>
        <taxon>Lentzea</taxon>
    </lineage>
</organism>
<dbReference type="EMBL" id="QGHB01000014">
    <property type="protein sequence ID" value="PWK82324.1"/>
    <property type="molecule type" value="Genomic_DNA"/>
</dbReference>
<reference evidence="2 3" key="1">
    <citation type="submission" date="2018-05" db="EMBL/GenBank/DDBJ databases">
        <title>Genomic Encyclopedia of Type Strains, Phase IV (KMG-IV): sequencing the most valuable type-strain genomes for metagenomic binning, comparative biology and taxonomic classification.</title>
        <authorList>
            <person name="Goeker M."/>
        </authorList>
    </citation>
    <scope>NUCLEOTIDE SEQUENCE [LARGE SCALE GENOMIC DNA]</scope>
    <source>
        <strain evidence="2 3">DSM 45480</strain>
    </source>
</reference>
<dbReference type="SUPFAM" id="SSF56601">
    <property type="entry name" value="beta-lactamase/transpeptidase-like"/>
    <property type="match status" value="1"/>
</dbReference>
<evidence type="ECO:0000313" key="3">
    <source>
        <dbReference type="Proteomes" id="UP000246005"/>
    </source>
</evidence>
<dbReference type="Pfam" id="PF00144">
    <property type="entry name" value="Beta-lactamase"/>
    <property type="match status" value="1"/>
</dbReference>
<evidence type="ECO:0000313" key="2">
    <source>
        <dbReference type="EMBL" id="PWK82324.1"/>
    </source>
</evidence>
<dbReference type="Gene3D" id="3.40.710.10">
    <property type="entry name" value="DD-peptidase/beta-lactamase superfamily"/>
    <property type="match status" value="1"/>
</dbReference>
<dbReference type="Proteomes" id="UP000246005">
    <property type="component" value="Unassembled WGS sequence"/>
</dbReference>
<dbReference type="InterPro" id="IPR001466">
    <property type="entry name" value="Beta-lactam-related"/>
</dbReference>
<name>A0A316HNN1_9PSEU</name>
<feature type="domain" description="Beta-lactamase-related" evidence="1">
    <location>
        <begin position="18"/>
        <end position="322"/>
    </location>
</feature>
<dbReference type="AlphaFoldDB" id="A0A316HNN1"/>
<comment type="caution">
    <text evidence="2">The sequence shown here is derived from an EMBL/GenBank/DDBJ whole genome shotgun (WGS) entry which is preliminary data.</text>
</comment>
<dbReference type="PANTHER" id="PTHR46825:SF8">
    <property type="entry name" value="BETA-LACTAMASE-RELATED"/>
    <property type="match status" value="1"/>
</dbReference>
<dbReference type="InterPro" id="IPR012338">
    <property type="entry name" value="Beta-lactam/transpept-like"/>
</dbReference>
<dbReference type="PANTHER" id="PTHR46825">
    <property type="entry name" value="D-ALANYL-D-ALANINE-CARBOXYPEPTIDASE/ENDOPEPTIDASE AMPH"/>
    <property type="match status" value="1"/>
</dbReference>
<accession>A0A316HNN1</accession>
<evidence type="ECO:0000259" key="1">
    <source>
        <dbReference type="Pfam" id="PF00144"/>
    </source>
</evidence>
<dbReference type="InterPro" id="IPR050491">
    <property type="entry name" value="AmpC-like"/>
</dbReference>
<proteinExistence type="predicted"/>
<dbReference type="RefSeq" id="WP_109640831.1">
    <property type="nucleotide sequence ID" value="NZ_QGHB01000014.1"/>
</dbReference>
<gene>
    <name evidence="2" type="ORF">C8D88_114195</name>
</gene>